<name>A0A7E4ZQI2_PANRE</name>
<dbReference type="Proteomes" id="UP000492821">
    <property type="component" value="Unassembled WGS sequence"/>
</dbReference>
<evidence type="ECO:0000313" key="2">
    <source>
        <dbReference type="WBParaSite" id="Pan_g1110.t1"/>
    </source>
</evidence>
<organism evidence="1 2">
    <name type="scientific">Panagrellus redivivus</name>
    <name type="common">Microworm</name>
    <dbReference type="NCBI Taxonomy" id="6233"/>
    <lineage>
        <taxon>Eukaryota</taxon>
        <taxon>Metazoa</taxon>
        <taxon>Ecdysozoa</taxon>
        <taxon>Nematoda</taxon>
        <taxon>Chromadorea</taxon>
        <taxon>Rhabditida</taxon>
        <taxon>Tylenchina</taxon>
        <taxon>Panagrolaimomorpha</taxon>
        <taxon>Panagrolaimoidea</taxon>
        <taxon>Panagrolaimidae</taxon>
        <taxon>Panagrellus</taxon>
    </lineage>
</organism>
<keyword evidence="1" id="KW-1185">Reference proteome</keyword>
<dbReference type="WBParaSite" id="Pan_g1110.t1">
    <property type="protein sequence ID" value="Pan_g1110.t1"/>
    <property type="gene ID" value="Pan_g1110"/>
</dbReference>
<reference evidence="1" key="1">
    <citation type="journal article" date="2013" name="Genetics">
        <title>The draft genome and transcriptome of Panagrellus redivivus are shaped by the harsh demands of a free-living lifestyle.</title>
        <authorList>
            <person name="Srinivasan J."/>
            <person name="Dillman A.R."/>
            <person name="Macchietto M.G."/>
            <person name="Heikkinen L."/>
            <person name="Lakso M."/>
            <person name="Fracchia K.M."/>
            <person name="Antoshechkin I."/>
            <person name="Mortazavi A."/>
            <person name="Wong G."/>
            <person name="Sternberg P.W."/>
        </authorList>
    </citation>
    <scope>NUCLEOTIDE SEQUENCE [LARGE SCALE GENOMIC DNA]</scope>
    <source>
        <strain evidence="1">MT8872</strain>
    </source>
</reference>
<proteinExistence type="predicted"/>
<dbReference type="AlphaFoldDB" id="A0A7E4ZQI2"/>
<sequence>MEQGRITCKMHIVVFEIALSRPIRYRYKSIMAIRSQDKTIATTRTAMTVVTVCPSAFGPSPPDSTTA</sequence>
<evidence type="ECO:0000313" key="1">
    <source>
        <dbReference type="Proteomes" id="UP000492821"/>
    </source>
</evidence>
<accession>A0A7E4ZQI2</accession>
<reference evidence="2" key="2">
    <citation type="submission" date="2020-10" db="UniProtKB">
        <authorList>
            <consortium name="WormBaseParasite"/>
        </authorList>
    </citation>
    <scope>IDENTIFICATION</scope>
</reference>
<protein>
    <submittedName>
        <fullName evidence="2">Uncharacterized protein</fullName>
    </submittedName>
</protein>